<dbReference type="AlphaFoldDB" id="B4K1X8"/>
<dbReference type="Gene3D" id="3.20.20.80">
    <property type="entry name" value="Glycosidases"/>
    <property type="match status" value="1"/>
</dbReference>
<dbReference type="PROSITE" id="PS50940">
    <property type="entry name" value="CHIT_BIND_II"/>
    <property type="match status" value="1"/>
</dbReference>
<proteinExistence type="inferred from homology"/>
<sequence>MSFSTFRLYSIDTQLCNHIVFGSATSLDPKGSGELSIINEELLVKNGLLEQIVNMKRDNIKTILSIGGGKDQSNMFSKMAAEVKQRNKFYASLIKFLYKWEFNGILIDWEYPMRDDRNNFANLLKELRVILHEHHFMLMVVVSARLDAVTLAAYDIPQIAKNADFIVLNTHDGHDPYSRQLNYNAPLYGNGSRSVERSVLHWVKHGKTPAKLLLGLPLFVHTYTLDELSNTMVGAASKGPGRQHEYSSRPGFMTVGEFCLQASKWEKKYDKLAEVPYAYSDDQWASYENGRSLSAKLHLAMKHSLGGAMAWSIDADDFDGRCGERFGLLRVIIALIGDPNTLTTQAPTTEGFGLCPQDGFFRHPWDCRLYHECRHAQRTDYECPVGDYFVEELAQCQPSKQVKCNQNFVTWRPGDDGYNYHNLPLNLKIVQ</sequence>
<dbReference type="OrthoDB" id="76388at2759"/>
<evidence type="ECO:0000313" key="6">
    <source>
        <dbReference type="EMBL" id="EDW04733.1"/>
    </source>
</evidence>
<dbReference type="PANTHER" id="PTHR11177:SF317">
    <property type="entry name" value="CHITINASE 12-RELATED"/>
    <property type="match status" value="1"/>
</dbReference>
<dbReference type="STRING" id="7222.B4K1X8"/>
<dbReference type="Pfam" id="PF00704">
    <property type="entry name" value="Glyco_hydro_18"/>
    <property type="match status" value="1"/>
</dbReference>
<dbReference type="SUPFAM" id="SSF51445">
    <property type="entry name" value="(Trans)glycosidases"/>
    <property type="match status" value="1"/>
</dbReference>
<keyword evidence="3" id="KW-0732">Signal</keyword>
<evidence type="ECO:0000313" key="7">
    <source>
        <dbReference type="Proteomes" id="UP000001070"/>
    </source>
</evidence>
<dbReference type="InParanoid" id="B4K1X8"/>
<evidence type="ECO:0000256" key="1">
    <source>
        <dbReference type="ARBA" id="ARBA00009121"/>
    </source>
</evidence>
<comment type="similarity">
    <text evidence="1">Belongs to the glycosyl hydrolase 18 family. Chitinase class II subfamily.</text>
</comment>
<dbReference type="SMART" id="SM00636">
    <property type="entry name" value="Glyco_18"/>
    <property type="match status" value="1"/>
</dbReference>
<dbReference type="SUPFAM" id="SSF57625">
    <property type="entry name" value="Invertebrate chitin-binding proteins"/>
    <property type="match status" value="1"/>
</dbReference>
<evidence type="ECO:0000256" key="2">
    <source>
        <dbReference type="ARBA" id="ARBA00022669"/>
    </source>
</evidence>
<dbReference type="GO" id="GO:0004568">
    <property type="term" value="F:chitinase activity"/>
    <property type="evidence" value="ECO:0007669"/>
    <property type="project" value="TreeGrafter"/>
</dbReference>
<dbReference type="EMBL" id="CH918050">
    <property type="protein sequence ID" value="EDW04733.1"/>
    <property type="molecule type" value="Genomic_DNA"/>
</dbReference>
<reference evidence="6 7" key="1">
    <citation type="journal article" date="2007" name="Nature">
        <title>Evolution of genes and genomes on the Drosophila phylogeny.</title>
        <authorList>
            <consortium name="Drosophila 12 Genomes Consortium"/>
            <person name="Clark A.G."/>
            <person name="Eisen M.B."/>
            <person name="Smith D.R."/>
            <person name="Bergman C.M."/>
            <person name="Oliver B."/>
            <person name="Markow T.A."/>
            <person name="Kaufman T.C."/>
            <person name="Kellis M."/>
            <person name="Gelbart W."/>
            <person name="Iyer V.N."/>
            <person name="Pollard D.A."/>
            <person name="Sackton T.B."/>
            <person name="Larracuente A.M."/>
            <person name="Singh N.D."/>
            <person name="Abad J.P."/>
            <person name="Abt D.N."/>
            <person name="Adryan B."/>
            <person name="Aguade M."/>
            <person name="Akashi H."/>
            <person name="Anderson W.W."/>
            <person name="Aquadro C.F."/>
            <person name="Ardell D.H."/>
            <person name="Arguello R."/>
            <person name="Artieri C.G."/>
            <person name="Barbash D.A."/>
            <person name="Barker D."/>
            <person name="Barsanti P."/>
            <person name="Batterham P."/>
            <person name="Batzoglou S."/>
            <person name="Begun D."/>
            <person name="Bhutkar A."/>
            <person name="Blanco E."/>
            <person name="Bosak S.A."/>
            <person name="Bradley R.K."/>
            <person name="Brand A.D."/>
            <person name="Brent M.R."/>
            <person name="Brooks A.N."/>
            <person name="Brown R.H."/>
            <person name="Butlin R.K."/>
            <person name="Caggese C."/>
            <person name="Calvi B.R."/>
            <person name="Bernardo de Carvalho A."/>
            <person name="Caspi A."/>
            <person name="Castrezana S."/>
            <person name="Celniker S.E."/>
            <person name="Chang J.L."/>
            <person name="Chapple C."/>
            <person name="Chatterji S."/>
            <person name="Chinwalla A."/>
            <person name="Civetta A."/>
            <person name="Clifton S.W."/>
            <person name="Comeron J.M."/>
            <person name="Costello J.C."/>
            <person name="Coyne J.A."/>
            <person name="Daub J."/>
            <person name="David R.G."/>
            <person name="Delcher A.L."/>
            <person name="Delehaunty K."/>
            <person name="Do C.B."/>
            <person name="Ebling H."/>
            <person name="Edwards K."/>
            <person name="Eickbush T."/>
            <person name="Evans J.D."/>
            <person name="Filipski A."/>
            <person name="Findeiss S."/>
            <person name="Freyhult E."/>
            <person name="Fulton L."/>
            <person name="Fulton R."/>
            <person name="Garcia A.C."/>
            <person name="Gardiner A."/>
            <person name="Garfield D.A."/>
            <person name="Garvin B.E."/>
            <person name="Gibson G."/>
            <person name="Gilbert D."/>
            <person name="Gnerre S."/>
            <person name="Godfrey J."/>
            <person name="Good R."/>
            <person name="Gotea V."/>
            <person name="Gravely B."/>
            <person name="Greenberg A.J."/>
            <person name="Griffiths-Jones S."/>
            <person name="Gross S."/>
            <person name="Guigo R."/>
            <person name="Gustafson E.A."/>
            <person name="Haerty W."/>
            <person name="Hahn M.W."/>
            <person name="Halligan D.L."/>
            <person name="Halpern A.L."/>
            <person name="Halter G.M."/>
            <person name="Han M.V."/>
            <person name="Heger A."/>
            <person name="Hillier L."/>
            <person name="Hinrichs A.S."/>
            <person name="Holmes I."/>
            <person name="Hoskins R.A."/>
            <person name="Hubisz M.J."/>
            <person name="Hultmark D."/>
            <person name="Huntley M.A."/>
            <person name="Jaffe D.B."/>
            <person name="Jagadeeshan S."/>
            <person name="Jeck W.R."/>
            <person name="Johnson J."/>
            <person name="Jones C.D."/>
            <person name="Jordan W.C."/>
            <person name="Karpen G.H."/>
            <person name="Kataoka E."/>
            <person name="Keightley P.D."/>
            <person name="Kheradpour P."/>
            <person name="Kirkness E.F."/>
            <person name="Koerich L.B."/>
            <person name="Kristiansen K."/>
            <person name="Kudrna D."/>
            <person name="Kulathinal R.J."/>
            <person name="Kumar S."/>
            <person name="Kwok R."/>
            <person name="Lander E."/>
            <person name="Langley C.H."/>
            <person name="Lapoint R."/>
            <person name="Lazzaro B.P."/>
            <person name="Lee S.J."/>
            <person name="Levesque L."/>
            <person name="Li R."/>
            <person name="Lin C.F."/>
            <person name="Lin M.F."/>
            <person name="Lindblad-Toh K."/>
            <person name="Llopart A."/>
            <person name="Long M."/>
            <person name="Low L."/>
            <person name="Lozovsky E."/>
            <person name="Lu J."/>
            <person name="Luo M."/>
            <person name="Machado C.A."/>
            <person name="Makalowski W."/>
            <person name="Marzo M."/>
            <person name="Matsuda M."/>
            <person name="Matzkin L."/>
            <person name="McAllister B."/>
            <person name="McBride C.S."/>
            <person name="McKernan B."/>
            <person name="McKernan K."/>
            <person name="Mendez-Lago M."/>
            <person name="Minx P."/>
            <person name="Mollenhauer M.U."/>
            <person name="Montooth K."/>
            <person name="Mount S.M."/>
            <person name="Mu X."/>
            <person name="Myers E."/>
            <person name="Negre B."/>
            <person name="Newfeld S."/>
            <person name="Nielsen R."/>
            <person name="Noor M.A."/>
            <person name="O'Grady P."/>
            <person name="Pachter L."/>
            <person name="Papaceit M."/>
            <person name="Parisi M.J."/>
            <person name="Parisi M."/>
            <person name="Parts L."/>
            <person name="Pedersen J.S."/>
            <person name="Pesole G."/>
            <person name="Phillippy A.M."/>
            <person name="Ponting C.P."/>
            <person name="Pop M."/>
            <person name="Porcelli D."/>
            <person name="Powell J.R."/>
            <person name="Prohaska S."/>
            <person name="Pruitt K."/>
            <person name="Puig M."/>
            <person name="Quesneville H."/>
            <person name="Ram K.R."/>
            <person name="Rand D."/>
            <person name="Rasmussen M.D."/>
            <person name="Reed L.K."/>
            <person name="Reenan R."/>
            <person name="Reily A."/>
            <person name="Remington K.A."/>
            <person name="Rieger T.T."/>
            <person name="Ritchie M.G."/>
            <person name="Robin C."/>
            <person name="Rogers Y.H."/>
            <person name="Rohde C."/>
            <person name="Rozas J."/>
            <person name="Rubenfield M.J."/>
            <person name="Ruiz A."/>
            <person name="Russo S."/>
            <person name="Salzberg S.L."/>
            <person name="Sanchez-Gracia A."/>
            <person name="Saranga D.J."/>
            <person name="Sato H."/>
            <person name="Schaeffer S.W."/>
            <person name="Schatz M.C."/>
            <person name="Schlenke T."/>
            <person name="Schwartz R."/>
            <person name="Segarra C."/>
            <person name="Singh R.S."/>
            <person name="Sirot L."/>
            <person name="Sirota M."/>
            <person name="Sisneros N.B."/>
            <person name="Smith C.D."/>
            <person name="Smith T.F."/>
            <person name="Spieth J."/>
            <person name="Stage D.E."/>
            <person name="Stark A."/>
            <person name="Stephan W."/>
            <person name="Strausberg R.L."/>
            <person name="Strempel S."/>
            <person name="Sturgill D."/>
            <person name="Sutton G."/>
            <person name="Sutton G.G."/>
            <person name="Tao W."/>
            <person name="Teichmann S."/>
            <person name="Tobari Y.N."/>
            <person name="Tomimura Y."/>
            <person name="Tsolas J.M."/>
            <person name="Valente V.L."/>
            <person name="Venter E."/>
            <person name="Venter J.C."/>
            <person name="Vicario S."/>
            <person name="Vieira F.G."/>
            <person name="Vilella A.J."/>
            <person name="Villasante A."/>
            <person name="Walenz B."/>
            <person name="Wang J."/>
            <person name="Wasserman M."/>
            <person name="Watts T."/>
            <person name="Wilson D."/>
            <person name="Wilson R.K."/>
            <person name="Wing R.A."/>
            <person name="Wolfner M.F."/>
            <person name="Wong A."/>
            <person name="Wong G.K."/>
            <person name="Wu C.I."/>
            <person name="Wu G."/>
            <person name="Yamamoto D."/>
            <person name="Yang H.P."/>
            <person name="Yang S.P."/>
            <person name="Yorke J.A."/>
            <person name="Yoshida K."/>
            <person name="Zdobnov E."/>
            <person name="Zhang P."/>
            <person name="Zhang Y."/>
            <person name="Zimin A.V."/>
            <person name="Baldwin J."/>
            <person name="Abdouelleil A."/>
            <person name="Abdulkadir J."/>
            <person name="Abebe A."/>
            <person name="Abera B."/>
            <person name="Abreu J."/>
            <person name="Acer S.C."/>
            <person name="Aftuck L."/>
            <person name="Alexander A."/>
            <person name="An P."/>
            <person name="Anderson E."/>
            <person name="Anderson S."/>
            <person name="Arachi H."/>
            <person name="Azer M."/>
            <person name="Bachantsang P."/>
            <person name="Barry A."/>
            <person name="Bayul T."/>
            <person name="Berlin A."/>
            <person name="Bessette D."/>
            <person name="Bloom T."/>
            <person name="Blye J."/>
            <person name="Boguslavskiy L."/>
            <person name="Bonnet C."/>
            <person name="Boukhgalter B."/>
            <person name="Bourzgui I."/>
            <person name="Brown A."/>
            <person name="Cahill P."/>
            <person name="Channer S."/>
            <person name="Cheshatsang Y."/>
            <person name="Chuda L."/>
            <person name="Citroen M."/>
            <person name="Collymore A."/>
            <person name="Cooke P."/>
            <person name="Costello M."/>
            <person name="D'Aco K."/>
            <person name="Daza R."/>
            <person name="De Haan G."/>
            <person name="DeGray S."/>
            <person name="DeMaso C."/>
            <person name="Dhargay N."/>
            <person name="Dooley K."/>
            <person name="Dooley E."/>
            <person name="Doricent M."/>
            <person name="Dorje P."/>
            <person name="Dorjee K."/>
            <person name="Dupes A."/>
            <person name="Elong R."/>
            <person name="Falk J."/>
            <person name="Farina A."/>
            <person name="Faro S."/>
            <person name="Ferguson D."/>
            <person name="Fisher S."/>
            <person name="Foley C.D."/>
            <person name="Franke A."/>
            <person name="Friedrich D."/>
            <person name="Gadbois L."/>
            <person name="Gearin G."/>
            <person name="Gearin C.R."/>
            <person name="Giannoukos G."/>
            <person name="Goode T."/>
            <person name="Graham J."/>
            <person name="Grandbois E."/>
            <person name="Grewal S."/>
            <person name="Gyaltsen K."/>
            <person name="Hafez N."/>
            <person name="Hagos B."/>
            <person name="Hall J."/>
            <person name="Henson C."/>
            <person name="Hollinger A."/>
            <person name="Honan T."/>
            <person name="Huard M.D."/>
            <person name="Hughes L."/>
            <person name="Hurhula B."/>
            <person name="Husby M.E."/>
            <person name="Kamat A."/>
            <person name="Kanga B."/>
            <person name="Kashin S."/>
            <person name="Khazanovich D."/>
            <person name="Kisner P."/>
            <person name="Lance K."/>
            <person name="Lara M."/>
            <person name="Lee W."/>
            <person name="Lennon N."/>
            <person name="Letendre F."/>
            <person name="LeVine R."/>
            <person name="Lipovsky A."/>
            <person name="Liu X."/>
            <person name="Liu J."/>
            <person name="Liu S."/>
            <person name="Lokyitsang T."/>
            <person name="Lokyitsang Y."/>
            <person name="Lubonja R."/>
            <person name="Lui A."/>
            <person name="MacDonald P."/>
            <person name="Magnisalis V."/>
            <person name="Maru K."/>
            <person name="Matthews C."/>
            <person name="McCusker W."/>
            <person name="McDonough S."/>
            <person name="Mehta T."/>
            <person name="Meldrim J."/>
            <person name="Meneus L."/>
            <person name="Mihai O."/>
            <person name="Mihalev A."/>
            <person name="Mihova T."/>
            <person name="Mittelman R."/>
            <person name="Mlenga V."/>
            <person name="Montmayeur A."/>
            <person name="Mulrain L."/>
            <person name="Navidi A."/>
            <person name="Naylor J."/>
            <person name="Negash T."/>
            <person name="Nguyen T."/>
            <person name="Nguyen N."/>
            <person name="Nicol R."/>
            <person name="Norbu C."/>
            <person name="Norbu N."/>
            <person name="Novod N."/>
            <person name="O'Neill B."/>
            <person name="Osman S."/>
            <person name="Markiewicz E."/>
            <person name="Oyono O.L."/>
            <person name="Patti C."/>
            <person name="Phunkhang P."/>
            <person name="Pierre F."/>
            <person name="Priest M."/>
            <person name="Raghuraman S."/>
            <person name="Rege F."/>
            <person name="Reyes R."/>
            <person name="Rise C."/>
            <person name="Rogov P."/>
            <person name="Ross K."/>
            <person name="Ryan E."/>
            <person name="Settipalli S."/>
            <person name="Shea T."/>
            <person name="Sherpa N."/>
            <person name="Shi L."/>
            <person name="Shih D."/>
            <person name="Sparrow T."/>
            <person name="Spaulding J."/>
            <person name="Stalker J."/>
            <person name="Stange-Thomann N."/>
            <person name="Stavropoulos S."/>
            <person name="Stone C."/>
            <person name="Strader C."/>
            <person name="Tesfaye S."/>
            <person name="Thomson T."/>
            <person name="Thoulutsang Y."/>
            <person name="Thoulutsang D."/>
            <person name="Topham K."/>
            <person name="Topping I."/>
            <person name="Tsamla T."/>
            <person name="Vassiliev H."/>
            <person name="Vo A."/>
            <person name="Wangchuk T."/>
            <person name="Wangdi T."/>
            <person name="Weiand M."/>
            <person name="Wilkinson J."/>
            <person name="Wilson A."/>
            <person name="Yadav S."/>
            <person name="Young G."/>
            <person name="Yu Q."/>
            <person name="Zembek L."/>
            <person name="Zhong D."/>
            <person name="Zimmer A."/>
            <person name="Zwirko Z."/>
            <person name="Jaffe D.B."/>
            <person name="Alvarez P."/>
            <person name="Brockman W."/>
            <person name="Butler J."/>
            <person name="Chin C."/>
            <person name="Gnerre S."/>
            <person name="Grabherr M."/>
            <person name="Kleber M."/>
            <person name="Mauceli E."/>
            <person name="MacCallum I."/>
        </authorList>
    </citation>
    <scope>NUCLEOTIDE SEQUENCE [LARGE SCALE GENOMIC DNA]</scope>
    <source>
        <strain evidence="7">Tucson 15287-2541.00</strain>
    </source>
</reference>
<dbReference type="InterPro" id="IPR036508">
    <property type="entry name" value="Chitin-bd_dom_sf"/>
</dbReference>
<dbReference type="InterPro" id="IPR029070">
    <property type="entry name" value="Chitinase_insertion_sf"/>
</dbReference>
<dbReference type="GO" id="GO:0018990">
    <property type="term" value="P:ecdysis, chitin-based cuticle"/>
    <property type="evidence" value="ECO:0007669"/>
    <property type="project" value="EnsemblMetazoa"/>
</dbReference>
<dbReference type="GO" id="GO:0006032">
    <property type="term" value="P:chitin catabolic process"/>
    <property type="evidence" value="ECO:0007669"/>
    <property type="project" value="TreeGrafter"/>
</dbReference>
<keyword evidence="7" id="KW-1185">Reference proteome</keyword>
<dbReference type="FunFam" id="3.10.50.10:FF:000008">
    <property type="entry name" value="Chitinase 11"/>
    <property type="match status" value="1"/>
</dbReference>
<dbReference type="GO" id="GO:0005576">
    <property type="term" value="C:extracellular region"/>
    <property type="evidence" value="ECO:0007669"/>
    <property type="project" value="InterPro"/>
</dbReference>
<name>B4K1X8_DROGR</name>
<organism evidence="7">
    <name type="scientific">Drosophila grimshawi</name>
    <name type="common">Hawaiian fruit fly</name>
    <name type="synonym">Idiomyia grimshawi</name>
    <dbReference type="NCBI Taxonomy" id="7222"/>
    <lineage>
        <taxon>Eukaryota</taxon>
        <taxon>Metazoa</taxon>
        <taxon>Ecdysozoa</taxon>
        <taxon>Arthropoda</taxon>
        <taxon>Hexapoda</taxon>
        <taxon>Insecta</taxon>
        <taxon>Pterygota</taxon>
        <taxon>Neoptera</taxon>
        <taxon>Endopterygota</taxon>
        <taxon>Diptera</taxon>
        <taxon>Brachycera</taxon>
        <taxon>Muscomorpha</taxon>
        <taxon>Ephydroidea</taxon>
        <taxon>Drosophilidae</taxon>
        <taxon>Drosophila</taxon>
        <taxon>Hawaiian Drosophila</taxon>
    </lineage>
</organism>
<dbReference type="GO" id="GO:0042060">
    <property type="term" value="P:wound healing"/>
    <property type="evidence" value="ECO:0007669"/>
    <property type="project" value="EnsemblMetazoa"/>
</dbReference>
<dbReference type="Pfam" id="PF01607">
    <property type="entry name" value="CBM_14"/>
    <property type="match status" value="1"/>
</dbReference>
<dbReference type="GO" id="GO:0005975">
    <property type="term" value="P:carbohydrate metabolic process"/>
    <property type="evidence" value="ECO:0007669"/>
    <property type="project" value="InterPro"/>
</dbReference>
<feature type="domain" description="Chitin-binding type-2" evidence="4">
    <location>
        <begin position="352"/>
        <end position="406"/>
    </location>
</feature>
<dbReference type="GO" id="GO:0008061">
    <property type="term" value="F:chitin binding"/>
    <property type="evidence" value="ECO:0007669"/>
    <property type="project" value="UniProtKB-KW"/>
</dbReference>
<feature type="domain" description="GH18" evidence="5">
    <location>
        <begin position="1"/>
        <end position="339"/>
    </location>
</feature>
<dbReference type="GO" id="GO:0040003">
    <property type="term" value="P:chitin-based cuticle development"/>
    <property type="evidence" value="ECO:0007669"/>
    <property type="project" value="EnsemblMetazoa"/>
</dbReference>
<dbReference type="SUPFAM" id="SSF54556">
    <property type="entry name" value="Chitinase insertion domain"/>
    <property type="match status" value="1"/>
</dbReference>
<dbReference type="Gene3D" id="3.10.50.10">
    <property type="match status" value="1"/>
</dbReference>
<dbReference type="InterPro" id="IPR011583">
    <property type="entry name" value="Chitinase_II/V-like_cat"/>
</dbReference>
<evidence type="ECO:0000256" key="3">
    <source>
        <dbReference type="ARBA" id="ARBA00022729"/>
    </source>
</evidence>
<protein>
    <submittedName>
        <fullName evidence="6">GH12735</fullName>
    </submittedName>
</protein>
<dbReference type="PhylomeDB" id="B4K1X8"/>
<dbReference type="InterPro" id="IPR002557">
    <property type="entry name" value="Chitin-bd_dom"/>
</dbReference>
<keyword evidence="2" id="KW-0147">Chitin-binding</keyword>
<dbReference type="InterPro" id="IPR001223">
    <property type="entry name" value="Glyco_hydro18_cat"/>
</dbReference>
<dbReference type="PANTHER" id="PTHR11177">
    <property type="entry name" value="CHITINASE"/>
    <property type="match status" value="1"/>
</dbReference>
<evidence type="ECO:0000259" key="5">
    <source>
        <dbReference type="PROSITE" id="PS51910"/>
    </source>
</evidence>
<dbReference type="SMR" id="B4K1X8"/>
<dbReference type="eggNOG" id="KOG2806">
    <property type="taxonomic scope" value="Eukaryota"/>
</dbReference>
<dbReference type="Proteomes" id="UP000001070">
    <property type="component" value="Unassembled WGS sequence"/>
</dbReference>
<dbReference type="InterPro" id="IPR017853">
    <property type="entry name" value="GH"/>
</dbReference>
<dbReference type="FunCoup" id="B4K1X8">
    <property type="interactions" value="53"/>
</dbReference>
<evidence type="ECO:0000259" key="4">
    <source>
        <dbReference type="PROSITE" id="PS50940"/>
    </source>
</evidence>
<dbReference type="GO" id="GO:0035152">
    <property type="term" value="P:regulation of tube architecture, open tracheal system"/>
    <property type="evidence" value="ECO:0007669"/>
    <property type="project" value="EnsemblMetazoa"/>
</dbReference>
<dbReference type="HOGENOM" id="CLU_002833_3_1_1"/>
<gene>
    <name evidence="6" type="primary">Dgri\GH12735</name>
    <name evidence="6" type="ORF">Dgri_GH12735</name>
</gene>
<dbReference type="PROSITE" id="PS51910">
    <property type="entry name" value="GH18_2"/>
    <property type="match status" value="1"/>
</dbReference>
<accession>B4K1X8</accession>
<dbReference type="InterPro" id="IPR050314">
    <property type="entry name" value="Glycosyl_Hydrlase_18"/>
</dbReference>
<dbReference type="OMA" id="TARWEIK"/>
<dbReference type="Gene3D" id="2.170.140.10">
    <property type="entry name" value="Chitin binding domain"/>
    <property type="match status" value="1"/>
</dbReference>
<dbReference type="SMART" id="SM00494">
    <property type="entry name" value="ChtBD2"/>
    <property type="match status" value="1"/>
</dbReference>